<evidence type="ECO:0000256" key="3">
    <source>
        <dbReference type="ARBA" id="ARBA00022960"/>
    </source>
</evidence>
<keyword evidence="11" id="KW-1185">Reference proteome</keyword>
<dbReference type="Proteomes" id="UP001057877">
    <property type="component" value="Chromosome"/>
</dbReference>
<dbReference type="InterPro" id="IPR050979">
    <property type="entry name" value="LD-transpeptidase"/>
</dbReference>
<evidence type="ECO:0000256" key="7">
    <source>
        <dbReference type="SAM" id="MobiDB-lite"/>
    </source>
</evidence>
<evidence type="ECO:0000313" key="10">
    <source>
        <dbReference type="EMBL" id="UVI28050.1"/>
    </source>
</evidence>
<proteinExistence type="predicted"/>
<dbReference type="CDD" id="cd16913">
    <property type="entry name" value="YkuD_like"/>
    <property type="match status" value="1"/>
</dbReference>
<dbReference type="PANTHER" id="PTHR30582">
    <property type="entry name" value="L,D-TRANSPEPTIDASE"/>
    <property type="match status" value="1"/>
</dbReference>
<gene>
    <name evidence="10" type="ORF">L1F29_21665</name>
</gene>
<dbReference type="SUPFAM" id="SSF141523">
    <property type="entry name" value="L,D-transpeptidase catalytic domain-like"/>
    <property type="match status" value="1"/>
</dbReference>
<name>A0ABY5S672_9BACL</name>
<keyword evidence="5 6" id="KW-0961">Cell wall biogenesis/degradation</keyword>
<feature type="domain" description="L,D-TPase catalytic" evidence="9">
    <location>
        <begin position="319"/>
        <end position="428"/>
    </location>
</feature>
<evidence type="ECO:0000256" key="6">
    <source>
        <dbReference type="PROSITE-ProRule" id="PRU01373"/>
    </source>
</evidence>
<feature type="transmembrane region" description="Helical" evidence="8">
    <location>
        <begin position="82"/>
        <end position="102"/>
    </location>
</feature>
<reference evidence="10" key="1">
    <citation type="submission" date="2022-01" db="EMBL/GenBank/DDBJ databases">
        <title>Paenibacillus spongiae sp. nov., isolated from marine sponge.</title>
        <authorList>
            <person name="Li Z."/>
            <person name="Zhang M."/>
        </authorList>
    </citation>
    <scope>NUCLEOTIDE SEQUENCE</scope>
    <source>
        <strain evidence="10">PHS-Z3</strain>
    </source>
</reference>
<keyword evidence="8" id="KW-0472">Membrane</keyword>
<feature type="compositionally biased region" description="Polar residues" evidence="7">
    <location>
        <begin position="289"/>
        <end position="300"/>
    </location>
</feature>
<evidence type="ECO:0000256" key="5">
    <source>
        <dbReference type="ARBA" id="ARBA00023316"/>
    </source>
</evidence>
<sequence>MEERSDNMNYLKQYVQNHPDNRMAWYLLGKQYMLEGKEAKANYCFLQSGSIYEAYERKQHPMAQPPEQMIQAWNRKRRIRLMLYRSIGIAVLLLLFLMALPVKAPSNLPGEDNMEAALSGGQDQQEEKEQVKVVFVKPAVIRPMGNSLELLLEEGTKPPRYGLSVMLEQRGSWRYWTGDTRILLSTRKQGAGEAYQVQMHDAAVCECTPSDATEAFEKWNSWSQTQEERWTLSSAITHYRELYDKWPTAIEDMVRPYPNNVIAGETAGMRKLFPDLLKSLKALAEGSGPDSSSEKGQMNQAGKGAMSNGGADHLPRAPLSIVVDADAYRLAVVSGDVVVRSYPVGLGGDKTPSGSFYISEKVKNPNGKDNGEFGSRGMTLSNTLYAIHGTNEPDSIGKDESLGCIRMRKEDVEELYDLVPLGTKVNIKSGVLPDEPQPADKRFRLQPTQDETNPAVVYRWLS</sequence>
<keyword evidence="4 6" id="KW-0573">Peptidoglycan synthesis</keyword>
<accession>A0ABY5S672</accession>
<feature type="active site" description="Nucleophile" evidence="6">
    <location>
        <position position="404"/>
    </location>
</feature>
<keyword evidence="8" id="KW-1133">Transmembrane helix</keyword>
<evidence type="ECO:0000313" key="11">
    <source>
        <dbReference type="Proteomes" id="UP001057877"/>
    </source>
</evidence>
<dbReference type="Gene3D" id="2.40.440.10">
    <property type="entry name" value="L,D-transpeptidase catalytic domain-like"/>
    <property type="match status" value="1"/>
</dbReference>
<dbReference type="RefSeq" id="WP_258384138.1">
    <property type="nucleotide sequence ID" value="NZ_CP091430.1"/>
</dbReference>
<keyword evidence="2" id="KW-0808">Transferase</keyword>
<dbReference type="PROSITE" id="PS52029">
    <property type="entry name" value="LD_TPASE"/>
    <property type="match status" value="1"/>
</dbReference>
<dbReference type="InterPro" id="IPR005490">
    <property type="entry name" value="LD_TPept_cat_dom"/>
</dbReference>
<dbReference type="InterPro" id="IPR038063">
    <property type="entry name" value="Transpep_catalytic_dom"/>
</dbReference>
<evidence type="ECO:0000259" key="9">
    <source>
        <dbReference type="PROSITE" id="PS52029"/>
    </source>
</evidence>
<feature type="region of interest" description="Disordered" evidence="7">
    <location>
        <begin position="284"/>
        <end position="310"/>
    </location>
</feature>
<evidence type="ECO:0000256" key="1">
    <source>
        <dbReference type="ARBA" id="ARBA00004752"/>
    </source>
</evidence>
<dbReference type="Pfam" id="PF03734">
    <property type="entry name" value="YkuD"/>
    <property type="match status" value="1"/>
</dbReference>
<evidence type="ECO:0000256" key="4">
    <source>
        <dbReference type="ARBA" id="ARBA00022984"/>
    </source>
</evidence>
<organism evidence="10 11">
    <name type="scientific">Paenibacillus spongiae</name>
    <dbReference type="NCBI Taxonomy" id="2909671"/>
    <lineage>
        <taxon>Bacteria</taxon>
        <taxon>Bacillati</taxon>
        <taxon>Bacillota</taxon>
        <taxon>Bacilli</taxon>
        <taxon>Bacillales</taxon>
        <taxon>Paenibacillaceae</taxon>
        <taxon>Paenibacillus</taxon>
    </lineage>
</organism>
<protein>
    <submittedName>
        <fullName evidence="10">L,D-transpeptidase</fullName>
    </submittedName>
</protein>
<evidence type="ECO:0000256" key="8">
    <source>
        <dbReference type="SAM" id="Phobius"/>
    </source>
</evidence>
<feature type="active site" description="Proton donor/acceptor" evidence="6">
    <location>
        <position position="388"/>
    </location>
</feature>
<dbReference type="EMBL" id="CP091430">
    <property type="protein sequence ID" value="UVI28050.1"/>
    <property type="molecule type" value="Genomic_DNA"/>
</dbReference>
<evidence type="ECO:0000256" key="2">
    <source>
        <dbReference type="ARBA" id="ARBA00022679"/>
    </source>
</evidence>
<keyword evidence="3 6" id="KW-0133">Cell shape</keyword>
<keyword evidence="8" id="KW-0812">Transmembrane</keyword>
<comment type="pathway">
    <text evidence="1 6">Cell wall biogenesis; peptidoglycan biosynthesis.</text>
</comment>